<keyword evidence="3" id="KW-0240">DNA-directed RNA polymerase</keyword>
<comment type="subcellular location">
    <subcellularLocation>
        <location evidence="1">Nucleus</location>
        <location evidence="1">Nucleolus</location>
    </subcellularLocation>
</comment>
<name>A0A2T7PEW2_POMCA</name>
<evidence type="ECO:0000313" key="7">
    <source>
        <dbReference type="Proteomes" id="UP000245119"/>
    </source>
</evidence>
<dbReference type="InterPro" id="IPR009668">
    <property type="entry name" value="RNA_pol-assoc_fac_A49-like"/>
</dbReference>
<evidence type="ECO:0000256" key="4">
    <source>
        <dbReference type="ARBA" id="ARBA00023163"/>
    </source>
</evidence>
<dbReference type="OrthoDB" id="532500at2759"/>
<dbReference type="PANTHER" id="PTHR14440">
    <property type="entry name" value="DNA-DIRECTED RNA POLYMERASE I SUBUNIT RPA49"/>
    <property type="match status" value="1"/>
</dbReference>
<evidence type="ECO:0000256" key="1">
    <source>
        <dbReference type="ARBA" id="ARBA00004604"/>
    </source>
</evidence>
<proteinExistence type="inferred from homology"/>
<comment type="similarity">
    <text evidence="2">Belongs to the eukaryotic RPA49/POLR1E RNA polymerase subunit family.</text>
</comment>
<dbReference type="Pfam" id="PF06870">
    <property type="entry name" value="RNA_pol_I_A49"/>
    <property type="match status" value="1"/>
</dbReference>
<dbReference type="EMBL" id="PZQS01000004">
    <property type="protein sequence ID" value="PVD31958.1"/>
    <property type="molecule type" value="Genomic_DNA"/>
</dbReference>
<protein>
    <recommendedName>
        <fullName evidence="8">DNA-directed RNA polymerase I subunit RPA49</fullName>
    </recommendedName>
</protein>
<keyword evidence="4" id="KW-0804">Transcription</keyword>
<evidence type="ECO:0000256" key="5">
    <source>
        <dbReference type="ARBA" id="ARBA00023242"/>
    </source>
</evidence>
<gene>
    <name evidence="6" type="ORF">C0Q70_07384</name>
</gene>
<evidence type="ECO:0008006" key="8">
    <source>
        <dbReference type="Google" id="ProtNLM"/>
    </source>
</evidence>
<accession>A0A2T7PEW2</accession>
<dbReference type="Proteomes" id="UP000245119">
    <property type="component" value="Linkage Group LG4"/>
</dbReference>
<organism evidence="6 7">
    <name type="scientific">Pomacea canaliculata</name>
    <name type="common">Golden apple snail</name>
    <dbReference type="NCBI Taxonomy" id="400727"/>
    <lineage>
        <taxon>Eukaryota</taxon>
        <taxon>Metazoa</taxon>
        <taxon>Spiralia</taxon>
        <taxon>Lophotrochozoa</taxon>
        <taxon>Mollusca</taxon>
        <taxon>Gastropoda</taxon>
        <taxon>Caenogastropoda</taxon>
        <taxon>Architaenioglossa</taxon>
        <taxon>Ampullarioidea</taxon>
        <taxon>Ampullariidae</taxon>
        <taxon>Pomacea</taxon>
    </lineage>
</organism>
<sequence>MSSETLSVQKVTGVTAPLVCFANGSISEACKKQLRVSVYEESKQTLKGRKRKIVMAESQRQTYKASNFGNVDSECDATDNSSLYLAEVNKETGEMSFYSAEVFHLMPVREASILEQSLKSSMSYQEKTDLLTESFGSGKQKKALVRRQQIRLKDSVIKSAISSVVDSAVAAQELSSSSSALPATTSAIPPYNIDARTPAEVYKLDDIIGQAELESLRNVAQVFFQCNSQIIAEWQTNNTYFSSVLSRLSNLPFNETARWESACCLMYLQFMMTLFQMKAAQMQKKDPLPADWPDLVTNLMLNRFTFKSDTAKSRRCLPARLKDLLLSHILVLCLILDRFTTDLELLQVDLKIGPNKLQTHVKSLGCKVKKEASSGSFTAILTVPLVFPEAKKSKKVRL</sequence>
<dbReference type="GO" id="GO:0000428">
    <property type="term" value="C:DNA-directed RNA polymerase complex"/>
    <property type="evidence" value="ECO:0007669"/>
    <property type="project" value="UniProtKB-KW"/>
</dbReference>
<dbReference type="STRING" id="400727.A0A2T7PEW2"/>
<dbReference type="GO" id="GO:0006351">
    <property type="term" value="P:DNA-templated transcription"/>
    <property type="evidence" value="ECO:0007669"/>
    <property type="project" value="InterPro"/>
</dbReference>
<keyword evidence="5" id="KW-0539">Nucleus</keyword>
<dbReference type="GO" id="GO:0005730">
    <property type="term" value="C:nucleolus"/>
    <property type="evidence" value="ECO:0007669"/>
    <property type="project" value="UniProtKB-SubCell"/>
</dbReference>
<dbReference type="AlphaFoldDB" id="A0A2T7PEW2"/>
<evidence type="ECO:0000313" key="6">
    <source>
        <dbReference type="EMBL" id="PVD31958.1"/>
    </source>
</evidence>
<comment type="caution">
    <text evidence="6">The sequence shown here is derived from an EMBL/GenBank/DDBJ whole genome shotgun (WGS) entry which is preliminary data.</text>
</comment>
<dbReference type="GO" id="GO:0003677">
    <property type="term" value="F:DNA binding"/>
    <property type="evidence" value="ECO:0007669"/>
    <property type="project" value="InterPro"/>
</dbReference>
<keyword evidence="7" id="KW-1185">Reference proteome</keyword>
<evidence type="ECO:0000256" key="2">
    <source>
        <dbReference type="ARBA" id="ARBA00009430"/>
    </source>
</evidence>
<dbReference type="OMA" id="IITYAHI"/>
<evidence type="ECO:0000256" key="3">
    <source>
        <dbReference type="ARBA" id="ARBA00022478"/>
    </source>
</evidence>
<reference evidence="6 7" key="1">
    <citation type="submission" date="2018-04" db="EMBL/GenBank/DDBJ databases">
        <title>The genome of golden apple snail Pomacea canaliculata provides insight into stress tolerance and invasive adaptation.</title>
        <authorList>
            <person name="Liu C."/>
            <person name="Liu B."/>
            <person name="Ren Y."/>
            <person name="Zhang Y."/>
            <person name="Wang H."/>
            <person name="Li S."/>
            <person name="Jiang F."/>
            <person name="Yin L."/>
            <person name="Zhang G."/>
            <person name="Qian W."/>
            <person name="Fan W."/>
        </authorList>
    </citation>
    <scope>NUCLEOTIDE SEQUENCE [LARGE SCALE GENOMIC DNA]</scope>
    <source>
        <strain evidence="6">SZHN2017</strain>
        <tissue evidence="6">Muscle</tissue>
    </source>
</reference>